<dbReference type="Gene3D" id="3.40.190.290">
    <property type="match status" value="1"/>
</dbReference>
<feature type="region of interest" description="Disordered" evidence="5">
    <location>
        <begin position="302"/>
        <end position="329"/>
    </location>
</feature>
<keyword evidence="4" id="KW-0804">Transcription</keyword>
<dbReference type="SUPFAM" id="SSF46785">
    <property type="entry name" value="Winged helix' DNA-binding domain"/>
    <property type="match status" value="1"/>
</dbReference>
<dbReference type="InterPro" id="IPR005119">
    <property type="entry name" value="LysR_subst-bd"/>
</dbReference>
<evidence type="ECO:0000313" key="8">
    <source>
        <dbReference type="Proteomes" id="UP001597371"/>
    </source>
</evidence>
<organism evidence="7 8">
    <name type="scientific">Aureimonas populi</name>
    <dbReference type="NCBI Taxonomy" id="1701758"/>
    <lineage>
        <taxon>Bacteria</taxon>
        <taxon>Pseudomonadati</taxon>
        <taxon>Pseudomonadota</taxon>
        <taxon>Alphaproteobacteria</taxon>
        <taxon>Hyphomicrobiales</taxon>
        <taxon>Aurantimonadaceae</taxon>
        <taxon>Aureimonas</taxon>
    </lineage>
</organism>
<dbReference type="PROSITE" id="PS50931">
    <property type="entry name" value="HTH_LYSR"/>
    <property type="match status" value="1"/>
</dbReference>
<keyword evidence="8" id="KW-1185">Reference proteome</keyword>
<dbReference type="SUPFAM" id="SSF53850">
    <property type="entry name" value="Periplasmic binding protein-like II"/>
    <property type="match status" value="1"/>
</dbReference>
<evidence type="ECO:0000256" key="2">
    <source>
        <dbReference type="ARBA" id="ARBA00023015"/>
    </source>
</evidence>
<accession>A0ABW5CMD6</accession>
<dbReference type="RefSeq" id="WP_209739579.1">
    <property type="nucleotide sequence ID" value="NZ_CP072611.1"/>
</dbReference>
<dbReference type="Pfam" id="PF03466">
    <property type="entry name" value="LysR_substrate"/>
    <property type="match status" value="1"/>
</dbReference>
<dbReference type="EMBL" id="JBHUIJ010000005">
    <property type="protein sequence ID" value="MFD2236908.1"/>
    <property type="molecule type" value="Genomic_DNA"/>
</dbReference>
<name>A0ABW5CMD6_9HYPH</name>
<comment type="caution">
    <text evidence="7">The sequence shown here is derived from an EMBL/GenBank/DDBJ whole genome shotgun (WGS) entry which is preliminary data.</text>
</comment>
<proteinExistence type="inferred from homology"/>
<dbReference type="InterPro" id="IPR036388">
    <property type="entry name" value="WH-like_DNA-bd_sf"/>
</dbReference>
<dbReference type="Pfam" id="PF00126">
    <property type="entry name" value="HTH_1"/>
    <property type="match status" value="1"/>
</dbReference>
<dbReference type="InterPro" id="IPR036390">
    <property type="entry name" value="WH_DNA-bd_sf"/>
</dbReference>
<gene>
    <name evidence="7" type="ORF">ACFSKQ_05440</name>
</gene>
<sequence>MSEIDDNRPQERRSGITLRELEVLRALVEAGTTTAAARQLGLSQPAVSRALGQLEAQLGRKLFERAGGRLMPTAEALFANEEVEPIFAALSRIQDRTAARRRLHRGAFRIAAPPTIAHRFLPPFIARFGKANPELEMWFEVVSSDVLTTGVAEARFDIALTDSVPSHEGVRMELLLDTTAICALPARHRLVGKEVIRPEDLGAEPFVALTRRHSGRIAIDRVLERAGVTPAIVIETATAVSACEFVREGMGLSLLNPFPIARQMGSGIVVRPFLPEIPYRTSFLMPSSRPKSPAVADFMDLVRDGAGHRQGGRSAFQAPSAGPGPEESP</sequence>
<comment type="similarity">
    <text evidence="1">Belongs to the LysR transcriptional regulatory family.</text>
</comment>
<dbReference type="PANTHER" id="PTHR30427">
    <property type="entry name" value="TRANSCRIPTIONAL ACTIVATOR PROTEIN LYSR"/>
    <property type="match status" value="1"/>
</dbReference>
<evidence type="ECO:0000256" key="1">
    <source>
        <dbReference type="ARBA" id="ARBA00009437"/>
    </source>
</evidence>
<protein>
    <submittedName>
        <fullName evidence="7">LysR substrate-binding domain-containing protein</fullName>
    </submittedName>
</protein>
<dbReference type="Gene3D" id="1.10.10.10">
    <property type="entry name" value="Winged helix-like DNA-binding domain superfamily/Winged helix DNA-binding domain"/>
    <property type="match status" value="1"/>
</dbReference>
<evidence type="ECO:0000256" key="5">
    <source>
        <dbReference type="SAM" id="MobiDB-lite"/>
    </source>
</evidence>
<feature type="domain" description="HTH lysR-type" evidence="6">
    <location>
        <begin position="16"/>
        <end position="73"/>
    </location>
</feature>
<dbReference type="PANTHER" id="PTHR30427:SF1">
    <property type="entry name" value="TRANSCRIPTIONAL ACTIVATOR PROTEIN LYSR"/>
    <property type="match status" value="1"/>
</dbReference>
<evidence type="ECO:0000256" key="3">
    <source>
        <dbReference type="ARBA" id="ARBA00023125"/>
    </source>
</evidence>
<keyword evidence="2" id="KW-0805">Transcription regulation</keyword>
<evidence type="ECO:0000259" key="6">
    <source>
        <dbReference type="PROSITE" id="PS50931"/>
    </source>
</evidence>
<dbReference type="InterPro" id="IPR000847">
    <property type="entry name" value="LysR_HTH_N"/>
</dbReference>
<reference evidence="8" key="1">
    <citation type="journal article" date="2019" name="Int. J. Syst. Evol. Microbiol.">
        <title>The Global Catalogue of Microorganisms (GCM) 10K type strain sequencing project: providing services to taxonomists for standard genome sequencing and annotation.</title>
        <authorList>
            <consortium name="The Broad Institute Genomics Platform"/>
            <consortium name="The Broad Institute Genome Sequencing Center for Infectious Disease"/>
            <person name="Wu L."/>
            <person name="Ma J."/>
        </authorList>
    </citation>
    <scope>NUCLEOTIDE SEQUENCE [LARGE SCALE GENOMIC DNA]</scope>
    <source>
        <strain evidence="8">ZS-35-S2</strain>
    </source>
</reference>
<dbReference type="PRINTS" id="PR00039">
    <property type="entry name" value="HTHLYSR"/>
</dbReference>
<evidence type="ECO:0000313" key="7">
    <source>
        <dbReference type="EMBL" id="MFD2236908.1"/>
    </source>
</evidence>
<keyword evidence="3" id="KW-0238">DNA-binding</keyword>
<evidence type="ECO:0000256" key="4">
    <source>
        <dbReference type="ARBA" id="ARBA00023163"/>
    </source>
</evidence>
<dbReference type="Proteomes" id="UP001597371">
    <property type="component" value="Unassembled WGS sequence"/>
</dbReference>